<name>A0A0C1XZ73_9BURK</name>
<comment type="caution">
    <text evidence="1">The sequence shown here is derived from an EMBL/GenBank/DDBJ whole genome shotgun (WGS) entry which is preliminary data.</text>
</comment>
<accession>A0A0C1XZ73</accession>
<evidence type="ECO:0000313" key="1">
    <source>
        <dbReference type="EMBL" id="KIF80073.1"/>
    </source>
</evidence>
<dbReference type="AlphaFoldDB" id="A0A0C1XZ73"/>
<evidence type="ECO:0008006" key="3">
    <source>
        <dbReference type="Google" id="ProtNLM"/>
    </source>
</evidence>
<dbReference type="InterPro" id="IPR027056">
    <property type="entry name" value="Gluconate_2DH_su3"/>
</dbReference>
<keyword evidence="2" id="KW-1185">Reference proteome</keyword>
<dbReference type="OrthoDB" id="63962at2"/>
<dbReference type="Proteomes" id="UP000031572">
    <property type="component" value="Unassembled WGS sequence"/>
</dbReference>
<gene>
    <name evidence="1" type="ORF">TSA66_03415</name>
</gene>
<dbReference type="Pfam" id="PF13618">
    <property type="entry name" value="Gluconate_2-dh3"/>
    <property type="match status" value="1"/>
</dbReference>
<reference evidence="1 2" key="1">
    <citation type="submission" date="2014-12" db="EMBL/GenBank/DDBJ databases">
        <title>Denitrispirillum autotrophicum gen. nov., sp. nov., Denitrifying, Facultatively Autotrophic Bacteria Isolated from Rice Paddy Soil.</title>
        <authorList>
            <person name="Ishii S."/>
            <person name="Ashida N."/>
            <person name="Ohno H."/>
            <person name="Otsuka S."/>
            <person name="Yokota A."/>
            <person name="Senoo K."/>
        </authorList>
    </citation>
    <scope>NUCLEOTIDE SEQUENCE [LARGE SCALE GENOMIC DNA]</scope>
    <source>
        <strain evidence="1 2">TSA66</strain>
    </source>
</reference>
<dbReference type="EMBL" id="JWJG01000028">
    <property type="protein sequence ID" value="KIF80073.1"/>
    <property type="molecule type" value="Genomic_DNA"/>
</dbReference>
<dbReference type="STRING" id="709839.TSA66_03415"/>
<evidence type="ECO:0000313" key="2">
    <source>
        <dbReference type="Proteomes" id="UP000031572"/>
    </source>
</evidence>
<dbReference type="RefSeq" id="WP_040038983.1">
    <property type="nucleotide sequence ID" value="NZ_JWJG01000028.1"/>
</dbReference>
<sequence>MLYPHYDVLGKWDTPSFDDKTRGVLAARLHVIPERRFFTQHEWTLLDSIVARVMPQPERAQPIPIVPWIDDMLSSNRGEGFRNDNMPPMRDAWRAGLAAIDLESHRRHGCGFVELDAASCDTLLRAIERNQVDAAIWTTVPARGFFIDILVKTAAGIYYSHPAAWSEIGFGGPASPRGYVRLGFDERDAWEAKEAR</sequence>
<organism evidence="1 2">
    <name type="scientific">Noviherbaspirillum autotrophicum</name>
    <dbReference type="NCBI Taxonomy" id="709839"/>
    <lineage>
        <taxon>Bacteria</taxon>
        <taxon>Pseudomonadati</taxon>
        <taxon>Pseudomonadota</taxon>
        <taxon>Betaproteobacteria</taxon>
        <taxon>Burkholderiales</taxon>
        <taxon>Oxalobacteraceae</taxon>
        <taxon>Noviherbaspirillum</taxon>
    </lineage>
</organism>
<protein>
    <recommendedName>
        <fullName evidence="3">Gluconate 2-dehydrogenase</fullName>
    </recommendedName>
</protein>
<proteinExistence type="predicted"/>